<evidence type="ECO:0000313" key="1">
    <source>
        <dbReference type="EMBL" id="UOO93579.1"/>
    </source>
</evidence>
<dbReference type="EMBL" id="CP091512">
    <property type="protein sequence ID" value="UOO93579.1"/>
    <property type="molecule type" value="Genomic_DNA"/>
</dbReference>
<name>A0ABY4ECU9_VITST</name>
<proteinExistence type="predicted"/>
<dbReference type="RefSeq" id="WP_244802739.1">
    <property type="nucleotide sequence ID" value="NZ_CP091512.1"/>
</dbReference>
<reference evidence="1" key="1">
    <citation type="submission" date="2021-12" db="EMBL/GenBank/DDBJ databases">
        <authorList>
            <person name="Veyrier F.J."/>
        </authorList>
    </citation>
    <scope>NUCLEOTIDE SEQUENCE</scope>
    <source>
        <strain evidence="1">SAG 1488-6</strain>
    </source>
</reference>
<keyword evidence="2" id="KW-1185">Reference proteome</keyword>
<reference evidence="1" key="2">
    <citation type="journal article" date="2022" name="Res Sq">
        <title>Evolution of multicellular longitudinally dividing oral cavity symbionts (Neisseriaceae).</title>
        <authorList>
            <person name="Nyongesa S."/>
            <person name="Weber P."/>
            <person name="Bernet E."/>
            <person name="Pullido F."/>
            <person name="Nieckarz M."/>
            <person name="Delaby M."/>
            <person name="Nieves C."/>
            <person name="Viehboeck T."/>
            <person name="Krause N."/>
            <person name="Rivera-Millot A."/>
            <person name="Nakamura A."/>
            <person name="Vischer N."/>
            <person name="VanNieuwenhze M."/>
            <person name="Brun Y."/>
            <person name="Cava F."/>
            <person name="Bulgheresi S."/>
            <person name="Veyrier F."/>
        </authorList>
    </citation>
    <scope>NUCLEOTIDE SEQUENCE</scope>
    <source>
        <strain evidence="1">SAG 1488-6</strain>
    </source>
</reference>
<dbReference type="Proteomes" id="UP000832034">
    <property type="component" value="Chromosome"/>
</dbReference>
<organism evidence="1 2">
    <name type="scientific">Vitreoscilla stercoraria</name>
    <dbReference type="NCBI Taxonomy" id="61"/>
    <lineage>
        <taxon>Bacteria</taxon>
        <taxon>Pseudomonadati</taxon>
        <taxon>Pseudomonadota</taxon>
        <taxon>Betaproteobacteria</taxon>
        <taxon>Neisseriales</taxon>
        <taxon>Neisseriaceae</taxon>
        <taxon>Vitreoscilla</taxon>
    </lineage>
</organism>
<evidence type="ECO:0000313" key="2">
    <source>
        <dbReference type="Proteomes" id="UP000832034"/>
    </source>
</evidence>
<protein>
    <submittedName>
        <fullName evidence="1">Uncharacterized protein</fullName>
    </submittedName>
</protein>
<sequence>MMANWHLRRNDNNEILEFDQDMLWNDEFAWSAVAQTQPIHSLSGAVLVQQGTKLAGRPITLTGDWVWATRQKVEALRSWTDVAGLKMTLTHYDGRSFTVGFRYHDGALNQVEPVRYVTPEANSDRYTMAIQLMTL</sequence>
<gene>
    <name evidence="1" type="ORF">LVJ81_06020</name>
</gene>
<accession>A0ABY4ECU9</accession>